<dbReference type="EMBL" id="DVGK01000118">
    <property type="protein sequence ID" value="HIR14368.1"/>
    <property type="molecule type" value="Genomic_DNA"/>
</dbReference>
<protein>
    <submittedName>
        <fullName evidence="1">Membrane dipeptidase</fullName>
    </submittedName>
</protein>
<dbReference type="PROSITE" id="PS51365">
    <property type="entry name" value="RENAL_DIPEPTIDASE_2"/>
    <property type="match status" value="1"/>
</dbReference>
<dbReference type="Pfam" id="PF01244">
    <property type="entry name" value="Peptidase_M19"/>
    <property type="match status" value="1"/>
</dbReference>
<evidence type="ECO:0000313" key="1">
    <source>
        <dbReference type="EMBL" id="HIR14368.1"/>
    </source>
</evidence>
<dbReference type="GO" id="GO:0006508">
    <property type="term" value="P:proteolysis"/>
    <property type="evidence" value="ECO:0007669"/>
    <property type="project" value="InterPro"/>
</dbReference>
<organism evidence="1 2">
    <name type="scientific">Candidatus Choladousia intestinavium</name>
    <dbReference type="NCBI Taxonomy" id="2840727"/>
    <lineage>
        <taxon>Bacteria</taxon>
        <taxon>Bacillati</taxon>
        <taxon>Bacillota</taxon>
        <taxon>Clostridia</taxon>
        <taxon>Lachnospirales</taxon>
        <taxon>Lachnospiraceae</taxon>
        <taxon>Lachnospiraceae incertae sedis</taxon>
        <taxon>Candidatus Choladousia</taxon>
    </lineage>
</organism>
<dbReference type="AlphaFoldDB" id="A0A9D1DB41"/>
<dbReference type="SUPFAM" id="SSF51556">
    <property type="entry name" value="Metallo-dependent hydrolases"/>
    <property type="match status" value="1"/>
</dbReference>
<dbReference type="PANTHER" id="PTHR10443:SF12">
    <property type="entry name" value="DIPEPTIDASE"/>
    <property type="match status" value="1"/>
</dbReference>
<dbReference type="InterPro" id="IPR008257">
    <property type="entry name" value="Pept_M19"/>
</dbReference>
<dbReference type="Gene3D" id="3.20.20.140">
    <property type="entry name" value="Metal-dependent hydrolases"/>
    <property type="match status" value="1"/>
</dbReference>
<dbReference type="GO" id="GO:0070573">
    <property type="term" value="F:metallodipeptidase activity"/>
    <property type="evidence" value="ECO:0007669"/>
    <property type="project" value="InterPro"/>
</dbReference>
<evidence type="ECO:0000313" key="2">
    <source>
        <dbReference type="Proteomes" id="UP000886757"/>
    </source>
</evidence>
<dbReference type="InterPro" id="IPR032466">
    <property type="entry name" value="Metal_Hydrolase"/>
</dbReference>
<gene>
    <name evidence="1" type="ORF">IAB31_10660</name>
</gene>
<dbReference type="PANTHER" id="PTHR10443">
    <property type="entry name" value="MICROSOMAL DIPEPTIDASE"/>
    <property type="match status" value="1"/>
</dbReference>
<proteinExistence type="predicted"/>
<sequence length="335" mass="38137">MSSKIYKVFDLHCDTISAICERRQQGQWAELRQNHLKVDLEKLKVGHYGLQTFALFLDAGKEKDCFQKAKELLRLFQGEMEKNKDQISQVATYKEIEENEKSGKLSALLSLEEGAIFQELPKQLQWFREQGVRIATFTWNYENLLGYPNRFYDPLQRKVWSEDDERGLKERGIQALELMEALRIIPDVSHLSDGGFRDVAEHAKKPFIATHSNSRSMAPNAARNLTDEMIRTLAEKGGIMGLNYCVSFVRPDWRPGQEGARLDELAAQAEHIIKIGGEDCLGLGSDFDGIEEAPEMENAGGMQRLAHAMERAGLSSRQIEKIFSGNVKRFLKENL</sequence>
<comment type="caution">
    <text evidence="1">The sequence shown here is derived from an EMBL/GenBank/DDBJ whole genome shotgun (WGS) entry which is preliminary data.</text>
</comment>
<reference evidence="1" key="2">
    <citation type="journal article" date="2021" name="PeerJ">
        <title>Extensive microbial diversity within the chicken gut microbiome revealed by metagenomics and culture.</title>
        <authorList>
            <person name="Gilroy R."/>
            <person name="Ravi A."/>
            <person name="Getino M."/>
            <person name="Pursley I."/>
            <person name="Horton D.L."/>
            <person name="Alikhan N.F."/>
            <person name="Baker D."/>
            <person name="Gharbi K."/>
            <person name="Hall N."/>
            <person name="Watson M."/>
            <person name="Adriaenssens E.M."/>
            <person name="Foster-Nyarko E."/>
            <person name="Jarju S."/>
            <person name="Secka A."/>
            <person name="Antonio M."/>
            <person name="Oren A."/>
            <person name="Chaudhuri R.R."/>
            <person name="La Ragione R."/>
            <person name="Hildebrand F."/>
            <person name="Pallen M.J."/>
        </authorList>
    </citation>
    <scope>NUCLEOTIDE SEQUENCE</scope>
    <source>
        <strain evidence="1">ChiSjej4B22-8148</strain>
    </source>
</reference>
<accession>A0A9D1DB41</accession>
<name>A0A9D1DB41_9FIRM</name>
<dbReference type="Proteomes" id="UP000886757">
    <property type="component" value="Unassembled WGS sequence"/>
</dbReference>
<reference evidence="1" key="1">
    <citation type="submission" date="2020-10" db="EMBL/GenBank/DDBJ databases">
        <authorList>
            <person name="Gilroy R."/>
        </authorList>
    </citation>
    <scope>NUCLEOTIDE SEQUENCE</scope>
    <source>
        <strain evidence="1">ChiSjej4B22-8148</strain>
    </source>
</reference>